<dbReference type="GO" id="GO:0005886">
    <property type="term" value="C:plasma membrane"/>
    <property type="evidence" value="ECO:0007669"/>
    <property type="project" value="UniProtKB-SubCell"/>
</dbReference>
<feature type="transmembrane region" description="Helical" evidence="8">
    <location>
        <begin position="238"/>
        <end position="260"/>
    </location>
</feature>
<dbReference type="PROSITE" id="PS00211">
    <property type="entry name" value="ABC_TRANSPORTER_1"/>
    <property type="match status" value="1"/>
</dbReference>
<proteinExistence type="predicted"/>
<dbReference type="GO" id="GO:0140359">
    <property type="term" value="F:ABC-type transporter activity"/>
    <property type="evidence" value="ECO:0007669"/>
    <property type="project" value="InterPro"/>
</dbReference>
<keyword evidence="4" id="KW-0547">Nucleotide-binding</keyword>
<keyword evidence="6 8" id="KW-1133">Transmembrane helix</keyword>
<keyword evidence="12" id="KW-1185">Reference proteome</keyword>
<dbReference type="InterPro" id="IPR027417">
    <property type="entry name" value="P-loop_NTPase"/>
</dbReference>
<protein>
    <submittedName>
        <fullName evidence="11">Vitamin B12 transport ATP-binding protein BacA</fullName>
    </submittedName>
</protein>
<evidence type="ECO:0000256" key="6">
    <source>
        <dbReference type="ARBA" id="ARBA00022989"/>
    </source>
</evidence>
<dbReference type="Gene3D" id="3.40.50.300">
    <property type="entry name" value="P-loop containing nucleotide triphosphate hydrolases"/>
    <property type="match status" value="1"/>
</dbReference>
<dbReference type="CDD" id="cd03223">
    <property type="entry name" value="ABCD_peroxisomal_ALDP"/>
    <property type="match status" value="1"/>
</dbReference>
<dbReference type="GO" id="GO:0005524">
    <property type="term" value="F:ATP binding"/>
    <property type="evidence" value="ECO:0007669"/>
    <property type="project" value="UniProtKB-KW"/>
</dbReference>
<dbReference type="PROSITE" id="PS50893">
    <property type="entry name" value="ABC_TRANSPORTER_2"/>
    <property type="match status" value="1"/>
</dbReference>
<feature type="transmembrane region" description="Helical" evidence="8">
    <location>
        <begin position="328"/>
        <end position="352"/>
    </location>
</feature>
<feature type="domain" description="ABC transmembrane type-1" evidence="10">
    <location>
        <begin position="129"/>
        <end position="387"/>
    </location>
</feature>
<keyword evidence="5 11" id="KW-0067">ATP-binding</keyword>
<reference evidence="11 12" key="1">
    <citation type="submission" date="2019-02" db="EMBL/GenBank/DDBJ databases">
        <title>Closed genome of Sporomusa termitida DSM 4440.</title>
        <authorList>
            <person name="Poehlein A."/>
            <person name="Daniel R."/>
        </authorList>
    </citation>
    <scope>NUCLEOTIDE SEQUENCE [LARGE SCALE GENOMIC DNA]</scope>
    <source>
        <strain evidence="11 12">DSM 4440</strain>
    </source>
</reference>
<evidence type="ECO:0000256" key="7">
    <source>
        <dbReference type="ARBA" id="ARBA00023136"/>
    </source>
</evidence>
<evidence type="ECO:0000256" key="3">
    <source>
        <dbReference type="ARBA" id="ARBA00022692"/>
    </source>
</evidence>
<dbReference type="GO" id="GO:0016887">
    <property type="term" value="F:ATP hydrolysis activity"/>
    <property type="evidence" value="ECO:0007669"/>
    <property type="project" value="InterPro"/>
</dbReference>
<dbReference type="SMART" id="SM00382">
    <property type="entry name" value="AAA"/>
    <property type="match status" value="1"/>
</dbReference>
<evidence type="ECO:0000256" key="8">
    <source>
        <dbReference type="SAM" id="Phobius"/>
    </source>
</evidence>
<dbReference type="PANTHER" id="PTHR11384:SF59">
    <property type="entry name" value="LYSOSOMAL COBALAMIN TRANSPORTER ABCD4"/>
    <property type="match status" value="1"/>
</dbReference>
<organism evidence="11 12">
    <name type="scientific">Sporomusa termitida</name>
    <dbReference type="NCBI Taxonomy" id="2377"/>
    <lineage>
        <taxon>Bacteria</taxon>
        <taxon>Bacillati</taxon>
        <taxon>Bacillota</taxon>
        <taxon>Negativicutes</taxon>
        <taxon>Selenomonadales</taxon>
        <taxon>Sporomusaceae</taxon>
        <taxon>Sporomusa</taxon>
    </lineage>
</organism>
<dbReference type="PROSITE" id="PS50929">
    <property type="entry name" value="ABC_TM1F"/>
    <property type="match status" value="1"/>
</dbReference>
<dbReference type="KEGG" id="sted:SPTER_17900"/>
<dbReference type="PANTHER" id="PTHR11384">
    <property type="entry name" value="ATP-BINDING CASSETTE, SUB-FAMILY D MEMBER"/>
    <property type="match status" value="1"/>
</dbReference>
<name>A0A517DSY1_9FIRM</name>
<dbReference type="Pfam" id="PF06472">
    <property type="entry name" value="ABC_membrane_2"/>
    <property type="match status" value="1"/>
</dbReference>
<evidence type="ECO:0000259" key="9">
    <source>
        <dbReference type="PROSITE" id="PS50893"/>
    </source>
</evidence>
<gene>
    <name evidence="11" type="primary">bacA_2</name>
    <name evidence="11" type="ORF">SPTER_17900</name>
</gene>
<evidence type="ECO:0000313" key="11">
    <source>
        <dbReference type="EMBL" id="QDR80463.1"/>
    </source>
</evidence>
<evidence type="ECO:0000259" key="10">
    <source>
        <dbReference type="PROSITE" id="PS50929"/>
    </source>
</evidence>
<feature type="transmembrane region" description="Helical" evidence="8">
    <location>
        <begin position="80"/>
        <end position="101"/>
    </location>
</feature>
<evidence type="ECO:0000313" key="12">
    <source>
        <dbReference type="Proteomes" id="UP000320776"/>
    </source>
</evidence>
<evidence type="ECO:0000256" key="5">
    <source>
        <dbReference type="ARBA" id="ARBA00022840"/>
    </source>
</evidence>
<evidence type="ECO:0000256" key="1">
    <source>
        <dbReference type="ARBA" id="ARBA00004651"/>
    </source>
</evidence>
<dbReference type="InterPro" id="IPR003439">
    <property type="entry name" value="ABC_transporter-like_ATP-bd"/>
</dbReference>
<dbReference type="InterPro" id="IPR017871">
    <property type="entry name" value="ABC_transporter-like_CS"/>
</dbReference>
<dbReference type="Proteomes" id="UP000320776">
    <property type="component" value="Chromosome"/>
</dbReference>
<dbReference type="InterPro" id="IPR050835">
    <property type="entry name" value="ABC_transporter_sub-D"/>
</dbReference>
<dbReference type="SUPFAM" id="SSF90123">
    <property type="entry name" value="ABC transporter transmembrane region"/>
    <property type="match status" value="1"/>
</dbReference>
<evidence type="ECO:0000256" key="4">
    <source>
        <dbReference type="ARBA" id="ARBA00022741"/>
    </source>
</evidence>
<dbReference type="InterPro" id="IPR036640">
    <property type="entry name" value="ABC1_TM_sf"/>
</dbReference>
<dbReference type="SUPFAM" id="SSF52540">
    <property type="entry name" value="P-loop containing nucleoside triphosphate hydrolases"/>
    <property type="match status" value="1"/>
</dbReference>
<dbReference type="Gene3D" id="1.20.1560.10">
    <property type="entry name" value="ABC transporter type 1, transmembrane domain"/>
    <property type="match status" value="1"/>
</dbReference>
<accession>A0A517DSY1</accession>
<evidence type="ECO:0000256" key="2">
    <source>
        <dbReference type="ARBA" id="ARBA00022448"/>
    </source>
</evidence>
<feature type="domain" description="ABC transporter" evidence="9">
    <location>
        <begin position="424"/>
        <end position="630"/>
    </location>
</feature>
<sequence>MKAQAVFAGAPQDLPAVLVGADFSRAGSIAHSRYFLVSVFVLLLVKMQYNDKEVVKMRRGVMLRGAWRIARTYWFSEEKWSAWLLLSSVIVLNLVLVYITVQLNLWQGSFYDAIQNFNYAGFLKIMEQYALLGVLFIVVKGYQIYVRMLLHLRWRRWLTERYLSAWLKKKSYYRLQLMARNATDNPDQRISEDVELFVMLTLRLSVDFLQDVVTVFSFVIILWNLSGVFYLPVGGQQIPIYGYLVWLALAYAIVGTYWTLKVGRPLVRLEYDQQRYEADFRFSLVRVREHAESIALYGGENNEKKNCMNRFNQIVVNFMKIIDVRKKLMWLTTGYSKISVIFAALIASPLYFRGQIHFGQMFQIIDAYNHVQVGFSFIIDSFTQLAQWRAVINRLNNFLTFLEAVQTEERSHPEVVSRQHHTDFGLEGVNVFQPNGQKLVQDLTLKLPVGQSLLITGPSGCGKSTLLRTLAGIWPYASGRIRLPRKARLMFIPQKAYMPINTLREVLLYPGPARSLNDADLQAVLTACRLSHLTGRLDEWMDWGQALSLGEQQRMAFVRALLQKPDWLFLDEATSALDEITEQTVYRLAVKALTKTTIISVGHRRTLVSYHQNRLLLGGDGSWELRTASLRS</sequence>
<keyword evidence="3 8" id="KW-0812">Transmembrane</keyword>
<keyword evidence="7 8" id="KW-0472">Membrane</keyword>
<dbReference type="Pfam" id="PF00005">
    <property type="entry name" value="ABC_tran"/>
    <property type="match status" value="1"/>
</dbReference>
<dbReference type="EMBL" id="CP036259">
    <property type="protein sequence ID" value="QDR80463.1"/>
    <property type="molecule type" value="Genomic_DNA"/>
</dbReference>
<dbReference type="InterPro" id="IPR011527">
    <property type="entry name" value="ABC1_TM_dom"/>
</dbReference>
<feature type="transmembrane region" description="Helical" evidence="8">
    <location>
        <begin position="212"/>
        <end position="232"/>
    </location>
</feature>
<comment type="subcellular location">
    <subcellularLocation>
        <location evidence="1">Cell membrane</location>
        <topology evidence="1">Multi-pass membrane protein</topology>
    </subcellularLocation>
</comment>
<keyword evidence="2" id="KW-0813">Transport</keyword>
<dbReference type="InterPro" id="IPR003593">
    <property type="entry name" value="AAA+_ATPase"/>
</dbReference>
<dbReference type="AlphaFoldDB" id="A0A517DSY1"/>